<name>A0A9P0GS34_PHACE</name>
<proteinExistence type="predicted"/>
<reference evidence="2" key="1">
    <citation type="submission" date="2022-01" db="EMBL/GenBank/DDBJ databases">
        <authorList>
            <person name="King R."/>
        </authorList>
    </citation>
    <scope>NUCLEOTIDE SEQUENCE</scope>
</reference>
<gene>
    <name evidence="2" type="ORF">PHAECO_LOCUS6108</name>
</gene>
<feature type="compositionally biased region" description="Basic and acidic residues" evidence="1">
    <location>
        <begin position="180"/>
        <end position="202"/>
    </location>
</feature>
<keyword evidence="3" id="KW-1185">Reference proteome</keyword>
<feature type="region of interest" description="Disordered" evidence="1">
    <location>
        <begin position="374"/>
        <end position="404"/>
    </location>
</feature>
<feature type="compositionally biased region" description="Polar residues" evidence="1">
    <location>
        <begin position="377"/>
        <end position="394"/>
    </location>
</feature>
<reference evidence="2" key="2">
    <citation type="submission" date="2022-10" db="EMBL/GenBank/DDBJ databases">
        <authorList>
            <consortium name="ENA_rothamsted_submissions"/>
            <consortium name="culmorum"/>
            <person name="King R."/>
        </authorList>
    </citation>
    <scope>NUCLEOTIDE SEQUENCE</scope>
</reference>
<evidence type="ECO:0000313" key="3">
    <source>
        <dbReference type="Proteomes" id="UP001153737"/>
    </source>
</evidence>
<dbReference type="EMBL" id="OU896708">
    <property type="protein sequence ID" value="CAH1155769.1"/>
    <property type="molecule type" value="Genomic_DNA"/>
</dbReference>
<sequence length="506" mass="57558">MGNKFCKKKVDGVASAAGNKTPSQFDRIINRLHIRPSAWKSETHLNQKQINRCEISSPQQQLDKQNNIIKTRPLSKSSDWTEVDLEVPEKEEQIHLRNPRLSIIFNNENGTPTPPPRKQKRNFREKIEAVAKSGLQAFQPKKPVEEVLCVKKTINYKCPLCDQDEHDHNRDHHHHNHKEKTKDKNENINDNQENHSQNEKDAIKRKKNLSVISLPNYDELKLTVANFDDIDKGPVSLKLDDDKRKISELSLPADPKKSTSGSSGKLDAYITRCRSFGSLLPQHFKKIRGARKVPTEIESDDSFGGLEDWDLGLLEHYNPKDASLPRPRKAERSSKDVISDLESMIVHEEDIEKPIPPVRRSESLVKKINREAAQSAHEVSSEQLDNNNIGSLNRTPPPSPIHQRISEQRLSRTSLPTEENVLVEHSSLLKILENFSIRDKLINEENKKTVGNSIKANISSNESSLTPSLVEFEKNIPVNSIEDFLTAEKINTERDINAKLKQVIVA</sequence>
<evidence type="ECO:0000313" key="2">
    <source>
        <dbReference type="EMBL" id="CAH1155769.1"/>
    </source>
</evidence>
<dbReference type="Proteomes" id="UP001153737">
    <property type="component" value="Chromosome 2"/>
</dbReference>
<organism evidence="2 3">
    <name type="scientific">Phaedon cochleariae</name>
    <name type="common">Mustard beetle</name>
    <dbReference type="NCBI Taxonomy" id="80249"/>
    <lineage>
        <taxon>Eukaryota</taxon>
        <taxon>Metazoa</taxon>
        <taxon>Ecdysozoa</taxon>
        <taxon>Arthropoda</taxon>
        <taxon>Hexapoda</taxon>
        <taxon>Insecta</taxon>
        <taxon>Pterygota</taxon>
        <taxon>Neoptera</taxon>
        <taxon>Endopterygota</taxon>
        <taxon>Coleoptera</taxon>
        <taxon>Polyphaga</taxon>
        <taxon>Cucujiformia</taxon>
        <taxon>Chrysomeloidea</taxon>
        <taxon>Chrysomelidae</taxon>
        <taxon>Chrysomelinae</taxon>
        <taxon>Chrysomelini</taxon>
        <taxon>Phaedon</taxon>
    </lineage>
</organism>
<dbReference type="AlphaFoldDB" id="A0A9P0GS34"/>
<accession>A0A9P0GS34</accession>
<dbReference type="OrthoDB" id="7701454at2759"/>
<evidence type="ECO:0000256" key="1">
    <source>
        <dbReference type="SAM" id="MobiDB-lite"/>
    </source>
</evidence>
<protein>
    <submittedName>
        <fullName evidence="2">Uncharacterized protein</fullName>
    </submittedName>
</protein>
<feature type="region of interest" description="Disordered" evidence="1">
    <location>
        <begin position="167"/>
        <end position="204"/>
    </location>
</feature>